<dbReference type="Gene3D" id="2.60.40.1080">
    <property type="match status" value="1"/>
</dbReference>
<dbReference type="InterPro" id="IPR053868">
    <property type="entry name" value="Pel9A-like_beta_helix"/>
</dbReference>
<dbReference type="SUPFAM" id="SSF49373">
    <property type="entry name" value="Invasin/intimin cell-adhesion fragments"/>
    <property type="match status" value="1"/>
</dbReference>
<dbReference type="InterPro" id="IPR011050">
    <property type="entry name" value="Pectin_lyase_fold/virulence"/>
</dbReference>
<evidence type="ECO:0000259" key="9">
    <source>
        <dbReference type="SMART" id="SM00635"/>
    </source>
</evidence>
<keyword evidence="3" id="KW-0964">Secreted</keyword>
<protein>
    <submittedName>
        <fullName evidence="10">Ig-like domain-containing protein</fullName>
    </submittedName>
</protein>
<evidence type="ECO:0000256" key="7">
    <source>
        <dbReference type="ARBA" id="ARBA00023239"/>
    </source>
</evidence>
<evidence type="ECO:0000256" key="3">
    <source>
        <dbReference type="ARBA" id="ARBA00022525"/>
    </source>
</evidence>
<reference evidence="10" key="1">
    <citation type="submission" date="2022-10" db="EMBL/GenBank/DDBJ databases">
        <title>Comparative genomics and taxonomic characterization of three novel marine species of genus Reichenbachiella exhibiting antioxidant and polysaccharide degradation activities.</title>
        <authorList>
            <person name="Muhammad N."/>
            <person name="Lee Y.-J."/>
            <person name="Ko J."/>
            <person name="Kim S.-G."/>
        </authorList>
    </citation>
    <scope>NUCLEOTIDE SEQUENCE</scope>
    <source>
        <strain evidence="10">Wsw4-B4</strain>
    </source>
</reference>
<comment type="subcellular location">
    <subcellularLocation>
        <location evidence="2">Secreted</location>
    </subcellularLocation>
</comment>
<keyword evidence="4" id="KW-0479">Metal-binding</keyword>
<dbReference type="Pfam" id="PF22842">
    <property type="entry name" value="Pel9A-like_beta_helix"/>
    <property type="match status" value="1"/>
</dbReference>
<dbReference type="Pfam" id="PF02368">
    <property type="entry name" value="Big_2"/>
    <property type="match status" value="1"/>
</dbReference>
<dbReference type="Proteomes" id="UP001062165">
    <property type="component" value="Chromosome"/>
</dbReference>
<keyword evidence="5" id="KW-0732">Signal</keyword>
<dbReference type="SMART" id="SM00635">
    <property type="entry name" value="BID_2"/>
    <property type="match status" value="1"/>
</dbReference>
<gene>
    <name evidence="10" type="ORF">N7E81_09525</name>
</gene>
<dbReference type="Gene3D" id="2.160.20.10">
    <property type="entry name" value="Single-stranded right-handed beta-helix, Pectin lyase-like"/>
    <property type="match status" value="1"/>
</dbReference>
<evidence type="ECO:0000256" key="8">
    <source>
        <dbReference type="ARBA" id="ARBA00038263"/>
    </source>
</evidence>
<evidence type="ECO:0000256" key="6">
    <source>
        <dbReference type="ARBA" id="ARBA00022837"/>
    </source>
</evidence>
<evidence type="ECO:0000256" key="1">
    <source>
        <dbReference type="ARBA" id="ARBA00001913"/>
    </source>
</evidence>
<dbReference type="InterPro" id="IPR052052">
    <property type="entry name" value="Polysaccharide_Lyase_9"/>
</dbReference>
<keyword evidence="11" id="KW-1185">Reference proteome</keyword>
<sequence>MIKLLLLVTLFGACGEESEQEMEDIGKTIYAESIQLTAQDLVTDTQRQITVAFQPVNTTDQSVSWAVSDEAIAEISSTGLLTAKANGSVTVTATANDKGMVTGQVILNITSVLPSAHNDIDVSTVDELKSALNVAEAGDVIVLEGGTYTMTERIVLNTSGTAAEFIVVMAASTTATERPVLDFSNLSEGPSNQGIQLKGDYWHFKGIDIRKAGDNGMQVKGSNNIIEFCSFYENSDTGLQLDEGAADNLILNCDSYFNADSKVENADGFAAKLTVGSGNKFVGCRAWQNLDDGWDGYLRDNDNVKTTYENCWAVKNGFLKSGTEGGGDGNGFKTGGSDGKDLTHNAVYKNCIAAGNVNDGFDHNSNRGTVTLHNCGAYDNGTNYNFSSTNPLSYLEVKNSVAVGTVGSLNASTKDLSHNSWQSPLSGTADDFKRLDIDLLLGDRNADGSLPAVDFMKLKAESDLIDAGVDVGLPFEGTAPDVGPFEQVNE</sequence>
<dbReference type="InterPro" id="IPR008964">
    <property type="entry name" value="Invasin/intimin_cell_adhesion"/>
</dbReference>
<dbReference type="RefSeq" id="WP_263053054.1">
    <property type="nucleotide sequence ID" value="NZ_CP106735.1"/>
</dbReference>
<keyword evidence="7" id="KW-0456">Lyase</keyword>
<keyword evidence="6" id="KW-0106">Calcium</keyword>
<dbReference type="SUPFAM" id="SSF51126">
    <property type="entry name" value="Pectin lyase-like"/>
    <property type="match status" value="1"/>
</dbReference>
<comment type="cofactor">
    <cofactor evidence="1">
        <name>Ca(2+)</name>
        <dbReference type="ChEBI" id="CHEBI:29108"/>
    </cofactor>
</comment>
<organism evidence="10 11">
    <name type="scientific">Reichenbachiella carrageenanivorans</name>
    <dbReference type="NCBI Taxonomy" id="2979869"/>
    <lineage>
        <taxon>Bacteria</taxon>
        <taxon>Pseudomonadati</taxon>
        <taxon>Bacteroidota</taxon>
        <taxon>Cytophagia</taxon>
        <taxon>Cytophagales</taxon>
        <taxon>Reichenbachiellaceae</taxon>
        <taxon>Reichenbachiella</taxon>
    </lineage>
</organism>
<accession>A0ABY6D6T6</accession>
<dbReference type="PANTHER" id="PTHR40088:SF1">
    <property type="entry name" value="PECTATE LYASE PEL9"/>
    <property type="match status" value="1"/>
</dbReference>
<dbReference type="InterPro" id="IPR003343">
    <property type="entry name" value="Big_2"/>
</dbReference>
<evidence type="ECO:0000256" key="5">
    <source>
        <dbReference type="ARBA" id="ARBA00022729"/>
    </source>
</evidence>
<feature type="domain" description="BIG2" evidence="9">
    <location>
        <begin position="30"/>
        <end position="105"/>
    </location>
</feature>
<dbReference type="InterPro" id="IPR012334">
    <property type="entry name" value="Pectin_lyas_fold"/>
</dbReference>
<dbReference type="PANTHER" id="PTHR40088">
    <property type="entry name" value="PECTATE LYASE (EUROFUNG)"/>
    <property type="match status" value="1"/>
</dbReference>
<evidence type="ECO:0000313" key="10">
    <source>
        <dbReference type="EMBL" id="UXX81330.1"/>
    </source>
</evidence>
<name>A0ABY6D6T6_9BACT</name>
<evidence type="ECO:0000256" key="4">
    <source>
        <dbReference type="ARBA" id="ARBA00022723"/>
    </source>
</evidence>
<proteinExistence type="inferred from homology"/>
<evidence type="ECO:0000313" key="11">
    <source>
        <dbReference type="Proteomes" id="UP001062165"/>
    </source>
</evidence>
<dbReference type="EMBL" id="CP106735">
    <property type="protein sequence ID" value="UXX81330.1"/>
    <property type="molecule type" value="Genomic_DNA"/>
</dbReference>
<evidence type="ECO:0000256" key="2">
    <source>
        <dbReference type="ARBA" id="ARBA00004613"/>
    </source>
</evidence>
<comment type="similarity">
    <text evidence="8">Belongs to the polysaccharide lyase 9 family.</text>
</comment>